<dbReference type="OMA" id="MRVSNFV"/>
<feature type="compositionally biased region" description="Basic and acidic residues" evidence="1">
    <location>
        <begin position="114"/>
        <end position="129"/>
    </location>
</feature>
<dbReference type="RefSeq" id="XP_012334381.1">
    <property type="nucleotide sequence ID" value="XM_012478958.1"/>
</dbReference>
<reference evidence="2 3" key="1">
    <citation type="submission" date="2014-03" db="EMBL/GenBank/DDBJ databases">
        <title>The Genome Sequence of Plasmodium fragile nilgiri.</title>
        <authorList>
            <consortium name="The Broad Institute Genomics Platform"/>
            <consortium name="The Broad Institute Genome Sequencing Center for Infectious Disease"/>
            <person name="Neafsey D."/>
            <person name="Duraisingh M."/>
            <person name="Young S.K."/>
            <person name="Zeng Q."/>
            <person name="Gargeya S."/>
            <person name="Abouelleil A."/>
            <person name="Alvarado L."/>
            <person name="Chapman S.B."/>
            <person name="Gainer-Dewar J."/>
            <person name="Goldberg J."/>
            <person name="Griggs A."/>
            <person name="Gujja S."/>
            <person name="Hansen M."/>
            <person name="Howarth C."/>
            <person name="Imamovic A."/>
            <person name="Larimer J."/>
            <person name="Pearson M."/>
            <person name="Poon T.W."/>
            <person name="Priest M."/>
            <person name="Roberts A."/>
            <person name="Saif S."/>
            <person name="Shea T."/>
            <person name="Sykes S."/>
            <person name="Wortman J."/>
            <person name="Nusbaum C."/>
            <person name="Birren B."/>
        </authorList>
    </citation>
    <scope>NUCLEOTIDE SEQUENCE [LARGE SCALE GENOMIC DNA]</scope>
    <source>
        <strain evidence="3">nilgiri</strain>
    </source>
</reference>
<evidence type="ECO:0000313" key="2">
    <source>
        <dbReference type="EMBL" id="KJP89030.1"/>
    </source>
</evidence>
<feature type="compositionally biased region" description="Basic and acidic residues" evidence="1">
    <location>
        <begin position="77"/>
        <end position="104"/>
    </location>
</feature>
<proteinExistence type="predicted"/>
<dbReference type="EMBL" id="KQ001655">
    <property type="protein sequence ID" value="KJP89030.1"/>
    <property type="molecule type" value="Genomic_DNA"/>
</dbReference>
<dbReference type="GeneID" id="24266636"/>
<dbReference type="Proteomes" id="UP000054561">
    <property type="component" value="Unassembled WGS sequence"/>
</dbReference>
<evidence type="ECO:0000313" key="3">
    <source>
        <dbReference type="Proteomes" id="UP000054561"/>
    </source>
</evidence>
<organism evidence="2 3">
    <name type="scientific">Plasmodium fragile</name>
    <dbReference type="NCBI Taxonomy" id="5857"/>
    <lineage>
        <taxon>Eukaryota</taxon>
        <taxon>Sar</taxon>
        <taxon>Alveolata</taxon>
        <taxon>Apicomplexa</taxon>
        <taxon>Aconoidasida</taxon>
        <taxon>Haemosporida</taxon>
        <taxon>Plasmodiidae</taxon>
        <taxon>Plasmodium</taxon>
        <taxon>Plasmodium (Plasmodium)</taxon>
    </lineage>
</organism>
<dbReference type="AlphaFoldDB" id="A0A0D9QPJ5"/>
<dbReference type="Gene3D" id="1.10.3030.10">
    <property type="entry name" value="Gametocyte protein Pfg27"/>
    <property type="match status" value="1"/>
</dbReference>
<sequence length="332" mass="38344">MFKKYILVISANLLLKIAFNSSPFGVHCLGTLIDPEASTVREGNISVNYQPTEHNPSEAYDYVILQEHNDGLNVANEKHENEKDVELQCLDESIKSDEGEKPVEEKEDDDESNKDEKKEADGGEHEGDCEVAGEHVPQELNENGIDANENTNTSDEYNDILDGYKTIYFILFTEFETTETYLEKIMNCTTDEEKNELLDDHIGILKEMYENSKKNGNFILPFELRDSMALRISDRLRDFCFSPYLTDSGMATLKCLFSIEQEVFKGLFYYVKHKNTYSEKKEVINDLELIRYYHDELVTEYGLYLTEEQLDNAAMRVSNFVHDVYFLCASNY</sequence>
<name>A0A0D9QPJ5_PLAFR</name>
<protein>
    <submittedName>
        <fullName evidence="2">Uncharacterized protein</fullName>
    </submittedName>
</protein>
<dbReference type="VEuPathDB" id="PlasmoDB:AK88_01322"/>
<dbReference type="InterPro" id="IPR036469">
    <property type="entry name" value="Pfg27_sf"/>
</dbReference>
<feature type="region of interest" description="Disordered" evidence="1">
    <location>
        <begin position="77"/>
        <end position="129"/>
    </location>
</feature>
<dbReference type="SUPFAM" id="SSF89162">
    <property type="entry name" value="Gametocyte protein Pfg27"/>
    <property type="match status" value="1"/>
</dbReference>
<dbReference type="OrthoDB" id="387098at2759"/>
<gene>
    <name evidence="2" type="ORF">AK88_01322</name>
</gene>
<accession>A0A0D9QPJ5</accession>
<evidence type="ECO:0000256" key="1">
    <source>
        <dbReference type="SAM" id="MobiDB-lite"/>
    </source>
</evidence>
<dbReference type="InterPro" id="IPR015299">
    <property type="entry name" value="Gamete_antigen_PLAspp"/>
</dbReference>
<dbReference type="Pfam" id="PF09216">
    <property type="entry name" value="Pfg27"/>
    <property type="match status" value="1"/>
</dbReference>
<keyword evidence="3" id="KW-1185">Reference proteome</keyword>